<sequence length="81" mass="8819">MSLRTDHFGPEPQRPTPCPALSPFLRTSLRCPLSGQELIDGVDDDGRPVLLSQAVDLAYPVRDGVPILLVHEAKRTSVSRG</sequence>
<dbReference type="AlphaFoldDB" id="A0A508A3S6"/>
<dbReference type="EMBL" id="VICB01000008">
    <property type="protein sequence ID" value="TQD43401.1"/>
    <property type="molecule type" value="Genomic_DNA"/>
</dbReference>
<comment type="caution">
    <text evidence="2">The sequence shown here is derived from an EMBL/GenBank/DDBJ whole genome shotgun (WGS) entry which is preliminary data.</text>
</comment>
<evidence type="ECO:0000256" key="1">
    <source>
        <dbReference type="SAM" id="MobiDB-lite"/>
    </source>
</evidence>
<dbReference type="Gene3D" id="2.20.25.10">
    <property type="match status" value="1"/>
</dbReference>
<protein>
    <submittedName>
        <fullName evidence="2">Uncharacterized protein</fullName>
    </submittedName>
</protein>
<name>A0A508A3S6_9ACTO</name>
<proteinExistence type="predicted"/>
<dbReference type="Proteomes" id="UP000319010">
    <property type="component" value="Unassembled WGS sequence"/>
</dbReference>
<evidence type="ECO:0000313" key="3">
    <source>
        <dbReference type="Proteomes" id="UP000319010"/>
    </source>
</evidence>
<dbReference type="SUPFAM" id="SSF158997">
    <property type="entry name" value="Trm112p-like"/>
    <property type="match status" value="1"/>
</dbReference>
<gene>
    <name evidence="2" type="ORF">FK256_06800</name>
</gene>
<reference evidence="2 3" key="1">
    <citation type="submission" date="2019-06" db="EMBL/GenBank/DDBJ databases">
        <title>Draft genome sequence of Actinomyces johnsonii CCUG 34287T.</title>
        <authorList>
            <person name="Salva-Serra F."/>
            <person name="Cardew S."/>
            <person name="Moore E."/>
        </authorList>
    </citation>
    <scope>NUCLEOTIDE SEQUENCE [LARGE SCALE GENOMIC DNA]</scope>
    <source>
        <strain evidence="2 3">CCUG 34287</strain>
    </source>
</reference>
<feature type="region of interest" description="Disordered" evidence="1">
    <location>
        <begin position="1"/>
        <end position="21"/>
    </location>
</feature>
<organism evidence="2 3">
    <name type="scientific">Actinomyces johnsonii</name>
    <dbReference type="NCBI Taxonomy" id="544581"/>
    <lineage>
        <taxon>Bacteria</taxon>
        <taxon>Bacillati</taxon>
        <taxon>Actinomycetota</taxon>
        <taxon>Actinomycetes</taxon>
        <taxon>Actinomycetales</taxon>
        <taxon>Actinomycetaceae</taxon>
        <taxon>Actinomyces</taxon>
    </lineage>
</organism>
<dbReference type="RefSeq" id="WP_141424206.1">
    <property type="nucleotide sequence ID" value="NZ_JASPFB010000001.1"/>
</dbReference>
<accession>A0A508A3S6</accession>
<evidence type="ECO:0000313" key="2">
    <source>
        <dbReference type="EMBL" id="TQD43401.1"/>
    </source>
</evidence>